<evidence type="ECO:0000256" key="5">
    <source>
        <dbReference type="ARBA" id="ARBA00023136"/>
    </source>
</evidence>
<accession>A0A4S8L1C5</accession>
<keyword evidence="5 7" id="KW-0472">Membrane</keyword>
<dbReference type="PANTHER" id="PTHR43791:SF43">
    <property type="entry name" value="MAJOR FACILITATOR SUPERFAMILY (MFS) PROFILE DOMAIN-CONTAINING PROTEIN"/>
    <property type="match status" value="1"/>
</dbReference>
<feature type="transmembrane region" description="Helical" evidence="7">
    <location>
        <begin position="369"/>
        <end position="389"/>
    </location>
</feature>
<keyword evidence="3 7" id="KW-0812">Transmembrane</keyword>
<name>A0A4S8L1C5_DENBC</name>
<dbReference type="PANTHER" id="PTHR43791">
    <property type="entry name" value="PERMEASE-RELATED"/>
    <property type="match status" value="1"/>
</dbReference>
<dbReference type="InterPro" id="IPR020846">
    <property type="entry name" value="MFS_dom"/>
</dbReference>
<evidence type="ECO:0000256" key="7">
    <source>
        <dbReference type="SAM" id="Phobius"/>
    </source>
</evidence>
<evidence type="ECO:0000259" key="8">
    <source>
        <dbReference type="PROSITE" id="PS50850"/>
    </source>
</evidence>
<evidence type="ECO:0000256" key="6">
    <source>
        <dbReference type="ARBA" id="ARBA00037968"/>
    </source>
</evidence>
<feature type="transmembrane region" description="Helical" evidence="7">
    <location>
        <begin position="312"/>
        <end position="331"/>
    </location>
</feature>
<dbReference type="PROSITE" id="PS50850">
    <property type="entry name" value="MFS"/>
    <property type="match status" value="1"/>
</dbReference>
<keyword evidence="4 7" id="KW-1133">Transmembrane helix</keyword>
<dbReference type="Pfam" id="PF07690">
    <property type="entry name" value="MFS_1"/>
    <property type="match status" value="1"/>
</dbReference>
<evidence type="ECO:0000256" key="1">
    <source>
        <dbReference type="ARBA" id="ARBA00004141"/>
    </source>
</evidence>
<sequence length="488" mass="54225">MASSSSERIQQVSWGRKISQVVWDRDDKSEEERKFVQRLDSGLMSIACLGYFIKYLDQANISNAYVSGMKEELNIQGDEYNTLLTMFAVGYVVGQYPGTLLMVRVSPSIWLPCCEMIWTALVMACAAAKNVQSLYALRFLIGLCEASAYPGMLWVLGSWYGPAELGKRTVMFISCSSVGTMISGYLQAGVYNGLNGVNGYSGWQWLFFIDGVISFPIALAGFFMIPDTPHKLNPRAKWWFRESDLDMALRRSERFKREPPKGFTVKGMINAFRCWVPWTFVVPYTCSVVGLGSYAYMNLWLKSTGTYSVDQINVIPTGGYAVQIVFGLVYSWTSDMLQKRWPVIAFAALLPLIGNIILATWPPSTAAKFVGFYMNFTITGTGALTFSWVSELMSSNAENRAIVIGFMNTMSYVINAWAPNLIFPASKAPNYPAGYKVTAVFFGVYLLGTLFNAYYASRHPVSPPADTQIVDEEAASVSSVEKRTGSSS</sequence>
<evidence type="ECO:0000313" key="9">
    <source>
        <dbReference type="EMBL" id="THU81748.1"/>
    </source>
</evidence>
<feature type="transmembrane region" description="Helical" evidence="7">
    <location>
        <begin position="135"/>
        <end position="157"/>
    </location>
</feature>
<keyword evidence="10" id="KW-1185">Reference proteome</keyword>
<dbReference type="EMBL" id="ML179783">
    <property type="protein sequence ID" value="THU81748.1"/>
    <property type="molecule type" value="Genomic_DNA"/>
</dbReference>
<comment type="similarity">
    <text evidence="6">Belongs to the major facilitator superfamily. Allantoate permease family.</text>
</comment>
<keyword evidence="2" id="KW-0813">Transport</keyword>
<dbReference type="InterPro" id="IPR011701">
    <property type="entry name" value="MFS"/>
</dbReference>
<dbReference type="FunFam" id="1.20.1250.20:FF:000065">
    <property type="entry name" value="Putative MFS pantothenate transporter"/>
    <property type="match status" value="1"/>
</dbReference>
<dbReference type="AlphaFoldDB" id="A0A4S8L1C5"/>
<dbReference type="InterPro" id="IPR036259">
    <property type="entry name" value="MFS_trans_sf"/>
</dbReference>
<proteinExistence type="inferred from homology"/>
<dbReference type="GO" id="GO:0022857">
    <property type="term" value="F:transmembrane transporter activity"/>
    <property type="evidence" value="ECO:0007669"/>
    <property type="project" value="InterPro"/>
</dbReference>
<feature type="transmembrane region" description="Helical" evidence="7">
    <location>
        <begin position="343"/>
        <end position="363"/>
    </location>
</feature>
<feature type="transmembrane region" description="Helical" evidence="7">
    <location>
        <begin position="435"/>
        <end position="455"/>
    </location>
</feature>
<comment type="subcellular location">
    <subcellularLocation>
        <location evidence="1">Membrane</location>
        <topology evidence="1">Multi-pass membrane protein</topology>
    </subcellularLocation>
</comment>
<reference evidence="9 10" key="1">
    <citation type="journal article" date="2019" name="Nat. Ecol. Evol.">
        <title>Megaphylogeny resolves global patterns of mushroom evolution.</title>
        <authorList>
            <person name="Varga T."/>
            <person name="Krizsan K."/>
            <person name="Foldi C."/>
            <person name="Dima B."/>
            <person name="Sanchez-Garcia M."/>
            <person name="Sanchez-Ramirez S."/>
            <person name="Szollosi G.J."/>
            <person name="Szarkandi J.G."/>
            <person name="Papp V."/>
            <person name="Albert L."/>
            <person name="Andreopoulos W."/>
            <person name="Angelini C."/>
            <person name="Antonin V."/>
            <person name="Barry K.W."/>
            <person name="Bougher N.L."/>
            <person name="Buchanan P."/>
            <person name="Buyck B."/>
            <person name="Bense V."/>
            <person name="Catcheside P."/>
            <person name="Chovatia M."/>
            <person name="Cooper J."/>
            <person name="Damon W."/>
            <person name="Desjardin D."/>
            <person name="Finy P."/>
            <person name="Geml J."/>
            <person name="Haridas S."/>
            <person name="Hughes K."/>
            <person name="Justo A."/>
            <person name="Karasinski D."/>
            <person name="Kautmanova I."/>
            <person name="Kiss B."/>
            <person name="Kocsube S."/>
            <person name="Kotiranta H."/>
            <person name="LaButti K.M."/>
            <person name="Lechner B.E."/>
            <person name="Liimatainen K."/>
            <person name="Lipzen A."/>
            <person name="Lukacs Z."/>
            <person name="Mihaltcheva S."/>
            <person name="Morgado L.N."/>
            <person name="Niskanen T."/>
            <person name="Noordeloos M.E."/>
            <person name="Ohm R.A."/>
            <person name="Ortiz-Santana B."/>
            <person name="Ovrebo C."/>
            <person name="Racz N."/>
            <person name="Riley R."/>
            <person name="Savchenko A."/>
            <person name="Shiryaev A."/>
            <person name="Soop K."/>
            <person name="Spirin V."/>
            <person name="Szebenyi C."/>
            <person name="Tomsovsky M."/>
            <person name="Tulloss R.E."/>
            <person name="Uehling J."/>
            <person name="Grigoriev I.V."/>
            <person name="Vagvolgyi C."/>
            <person name="Papp T."/>
            <person name="Martin F.M."/>
            <person name="Miettinen O."/>
            <person name="Hibbett D.S."/>
            <person name="Nagy L.G."/>
        </authorList>
    </citation>
    <scope>NUCLEOTIDE SEQUENCE [LARGE SCALE GENOMIC DNA]</scope>
    <source>
        <strain evidence="9 10">CBS 962.96</strain>
    </source>
</reference>
<protein>
    <submittedName>
        <fullName evidence="9">MFS general substrate transporter</fullName>
    </submittedName>
</protein>
<dbReference type="Gene3D" id="1.20.1250.20">
    <property type="entry name" value="MFS general substrate transporter like domains"/>
    <property type="match status" value="2"/>
</dbReference>
<evidence type="ECO:0000256" key="2">
    <source>
        <dbReference type="ARBA" id="ARBA00022448"/>
    </source>
</evidence>
<dbReference type="GO" id="GO:0016020">
    <property type="term" value="C:membrane"/>
    <property type="evidence" value="ECO:0007669"/>
    <property type="project" value="UniProtKB-SubCell"/>
</dbReference>
<feature type="domain" description="Major facilitator superfamily (MFS) profile" evidence="8">
    <location>
        <begin position="43"/>
        <end position="460"/>
    </location>
</feature>
<feature type="transmembrane region" description="Helical" evidence="7">
    <location>
        <begin position="203"/>
        <end position="225"/>
    </location>
</feature>
<evidence type="ECO:0000256" key="3">
    <source>
        <dbReference type="ARBA" id="ARBA00022692"/>
    </source>
</evidence>
<evidence type="ECO:0000313" key="10">
    <source>
        <dbReference type="Proteomes" id="UP000297245"/>
    </source>
</evidence>
<feature type="transmembrane region" description="Helical" evidence="7">
    <location>
        <begin position="275"/>
        <end position="297"/>
    </location>
</feature>
<dbReference type="OrthoDB" id="3639251at2759"/>
<organism evidence="9 10">
    <name type="scientific">Dendrothele bispora (strain CBS 962.96)</name>
    <dbReference type="NCBI Taxonomy" id="1314807"/>
    <lineage>
        <taxon>Eukaryota</taxon>
        <taxon>Fungi</taxon>
        <taxon>Dikarya</taxon>
        <taxon>Basidiomycota</taxon>
        <taxon>Agaricomycotina</taxon>
        <taxon>Agaricomycetes</taxon>
        <taxon>Agaricomycetidae</taxon>
        <taxon>Agaricales</taxon>
        <taxon>Agaricales incertae sedis</taxon>
        <taxon>Dendrothele</taxon>
    </lineage>
</organism>
<dbReference type="SUPFAM" id="SSF103473">
    <property type="entry name" value="MFS general substrate transporter"/>
    <property type="match status" value="1"/>
</dbReference>
<feature type="transmembrane region" description="Helical" evidence="7">
    <location>
        <begin position="401"/>
        <end position="423"/>
    </location>
</feature>
<dbReference type="Proteomes" id="UP000297245">
    <property type="component" value="Unassembled WGS sequence"/>
</dbReference>
<gene>
    <name evidence="9" type="ORF">K435DRAFT_767128</name>
</gene>
<evidence type="ECO:0000256" key="4">
    <source>
        <dbReference type="ARBA" id="ARBA00022989"/>
    </source>
</evidence>